<dbReference type="WBParaSite" id="Hba_17089">
    <property type="protein sequence ID" value="Hba_17089"/>
    <property type="gene ID" value="Hba_17089"/>
</dbReference>
<feature type="compositionally biased region" description="Basic and acidic residues" evidence="1">
    <location>
        <begin position="173"/>
        <end position="183"/>
    </location>
</feature>
<proteinExistence type="predicted"/>
<protein>
    <submittedName>
        <fullName evidence="3">Symplekin_C domain-containing protein</fullName>
    </submittedName>
</protein>
<dbReference type="Proteomes" id="UP000095283">
    <property type="component" value="Unplaced"/>
</dbReference>
<evidence type="ECO:0000313" key="2">
    <source>
        <dbReference type="Proteomes" id="UP000095283"/>
    </source>
</evidence>
<feature type="compositionally biased region" description="Acidic residues" evidence="1">
    <location>
        <begin position="159"/>
        <end position="172"/>
    </location>
</feature>
<feature type="region of interest" description="Disordered" evidence="1">
    <location>
        <begin position="120"/>
        <end position="183"/>
    </location>
</feature>
<accession>A0A1I7XIE5</accession>
<organism evidence="2 3">
    <name type="scientific">Heterorhabditis bacteriophora</name>
    <name type="common">Entomopathogenic nematode worm</name>
    <dbReference type="NCBI Taxonomy" id="37862"/>
    <lineage>
        <taxon>Eukaryota</taxon>
        <taxon>Metazoa</taxon>
        <taxon>Ecdysozoa</taxon>
        <taxon>Nematoda</taxon>
        <taxon>Chromadorea</taxon>
        <taxon>Rhabditida</taxon>
        <taxon>Rhabditina</taxon>
        <taxon>Rhabditomorpha</taxon>
        <taxon>Strongyloidea</taxon>
        <taxon>Heterorhabditidae</taxon>
        <taxon>Heterorhabditis</taxon>
    </lineage>
</organism>
<evidence type="ECO:0000313" key="3">
    <source>
        <dbReference type="WBParaSite" id="Hba_17089"/>
    </source>
</evidence>
<name>A0A1I7XIE5_HETBA</name>
<keyword evidence="2" id="KW-1185">Reference proteome</keyword>
<sequence length="183" mass="20479">MELLQLDPREQTLLKLYALMKDTPTAYQLGFQLAAYHQVVHRADPFRFLKCLDLLSLSAESLVAILFRPSIGNASMSRLIADIISPKKIVDPMPMFPLNFKPFPVGLVRTDGLMPTDEFLDRRSSHAEPVVNPISPDEEEADTDVKPFPLLSMVSVGEPLEESVTLDEESSDEGEHNEESIQV</sequence>
<dbReference type="AlphaFoldDB" id="A0A1I7XIE5"/>
<evidence type="ECO:0000256" key="1">
    <source>
        <dbReference type="SAM" id="MobiDB-lite"/>
    </source>
</evidence>
<reference evidence="3" key="1">
    <citation type="submission" date="2016-11" db="UniProtKB">
        <authorList>
            <consortium name="WormBaseParasite"/>
        </authorList>
    </citation>
    <scope>IDENTIFICATION</scope>
</reference>